<comment type="function">
    <text evidence="1">Cilium-specific protein required for cilia structures.</text>
</comment>
<dbReference type="VEuPathDB" id="VectorBase:GBRI006897"/>
<organism evidence="16 17">
    <name type="scientific">Glossina brevipalpis</name>
    <dbReference type="NCBI Taxonomy" id="37001"/>
    <lineage>
        <taxon>Eukaryota</taxon>
        <taxon>Metazoa</taxon>
        <taxon>Ecdysozoa</taxon>
        <taxon>Arthropoda</taxon>
        <taxon>Hexapoda</taxon>
        <taxon>Insecta</taxon>
        <taxon>Pterygota</taxon>
        <taxon>Neoptera</taxon>
        <taxon>Endopterygota</taxon>
        <taxon>Diptera</taxon>
        <taxon>Brachycera</taxon>
        <taxon>Muscomorpha</taxon>
        <taxon>Hippoboscoidea</taxon>
        <taxon>Glossinidae</taxon>
        <taxon>Glossina</taxon>
    </lineage>
</organism>
<evidence type="ECO:0000313" key="17">
    <source>
        <dbReference type="Proteomes" id="UP000091820"/>
    </source>
</evidence>
<evidence type="ECO:0000256" key="7">
    <source>
        <dbReference type="ARBA" id="ARBA00023054"/>
    </source>
</evidence>
<keyword evidence="7" id="KW-0175">Coiled coil</keyword>
<dbReference type="AlphaFoldDB" id="A0A1A9W5B0"/>
<dbReference type="STRING" id="37001.A0A1A9W5B0"/>
<keyword evidence="3" id="KW-0963">Cytoplasm</keyword>
<keyword evidence="17" id="KW-1185">Reference proteome</keyword>
<dbReference type="SMART" id="SM00365">
    <property type="entry name" value="LRR_SD22"/>
    <property type="match status" value="4"/>
</dbReference>
<dbReference type="SMART" id="SM00369">
    <property type="entry name" value="LRR_TYP"/>
    <property type="match status" value="4"/>
</dbReference>
<keyword evidence="6" id="KW-0282">Flagellum</keyword>
<evidence type="ECO:0000256" key="12">
    <source>
        <dbReference type="ARBA" id="ARBA00030843"/>
    </source>
</evidence>
<evidence type="ECO:0000256" key="2">
    <source>
        <dbReference type="ARBA" id="ARBA00004611"/>
    </source>
</evidence>
<evidence type="ECO:0000256" key="11">
    <source>
        <dbReference type="ARBA" id="ARBA00024433"/>
    </source>
</evidence>
<comment type="subcellular location">
    <subcellularLocation>
        <location evidence="2">Cytoplasm</location>
        <location evidence="2">Cytoskeleton</location>
        <location evidence="2">Flagellum axoneme</location>
    </subcellularLocation>
</comment>
<dbReference type="GO" id="GO:0005929">
    <property type="term" value="C:cilium"/>
    <property type="evidence" value="ECO:0007669"/>
    <property type="project" value="TreeGrafter"/>
</dbReference>
<keyword evidence="9" id="KW-0206">Cytoskeleton</keyword>
<evidence type="ECO:0000256" key="15">
    <source>
        <dbReference type="ARBA" id="ARBA00040950"/>
    </source>
</evidence>
<evidence type="ECO:0000256" key="5">
    <source>
        <dbReference type="ARBA" id="ARBA00022737"/>
    </source>
</evidence>
<dbReference type="InterPro" id="IPR001611">
    <property type="entry name" value="Leu-rich_rpt"/>
</dbReference>
<keyword evidence="8" id="KW-0969">Cilium</keyword>
<evidence type="ECO:0000256" key="14">
    <source>
        <dbReference type="ARBA" id="ARBA00038378"/>
    </source>
</evidence>
<comment type="similarity">
    <text evidence="14">Belongs to the DRC3 family.</text>
</comment>
<reference evidence="16" key="2">
    <citation type="submission" date="2020-05" db="UniProtKB">
        <authorList>
            <consortium name="EnsemblMetazoa"/>
        </authorList>
    </citation>
    <scope>IDENTIFICATION</scope>
    <source>
        <strain evidence="16">IAEA</strain>
    </source>
</reference>
<evidence type="ECO:0000256" key="10">
    <source>
        <dbReference type="ARBA" id="ARBA00023273"/>
    </source>
</evidence>
<dbReference type="Gene3D" id="3.80.10.10">
    <property type="entry name" value="Ribonuclease Inhibitor"/>
    <property type="match status" value="1"/>
</dbReference>
<keyword evidence="4" id="KW-0433">Leucine-rich repeat</keyword>
<dbReference type="InterPro" id="IPR003591">
    <property type="entry name" value="Leu-rich_rpt_typical-subtyp"/>
</dbReference>
<evidence type="ECO:0000256" key="8">
    <source>
        <dbReference type="ARBA" id="ARBA00023069"/>
    </source>
</evidence>
<dbReference type="PANTHER" id="PTHR45973:SF12">
    <property type="entry name" value="DYNEIN REGULATORY COMPLEX SUBUNIT 3"/>
    <property type="match status" value="1"/>
</dbReference>
<name>A0A1A9W5B0_9MUSC</name>
<reference evidence="17" key="1">
    <citation type="submission" date="2014-03" db="EMBL/GenBank/DDBJ databases">
        <authorList>
            <person name="Aksoy S."/>
            <person name="Warren W."/>
            <person name="Wilson R.K."/>
        </authorList>
    </citation>
    <scope>NUCLEOTIDE SEQUENCE [LARGE SCALE GENOMIC DNA]</scope>
    <source>
        <strain evidence="17">IAEA</strain>
    </source>
</reference>
<keyword evidence="10" id="KW-0966">Cell projection</keyword>
<protein>
    <recommendedName>
        <fullName evidence="11">Dynein axonemal assembly factor 1 homolog</fullName>
    </recommendedName>
    <alternativeName>
        <fullName evidence="13">Defective transmitter-recycling protein</fullName>
    </alternativeName>
    <alternativeName>
        <fullName evidence="15">Dynein regulatory complex subunit 3</fullName>
    </alternativeName>
    <alternativeName>
        <fullName evidence="12">Leucine-rich repeat-containing protein 50 homolog</fullName>
    </alternativeName>
</protein>
<evidence type="ECO:0000256" key="3">
    <source>
        <dbReference type="ARBA" id="ARBA00022490"/>
    </source>
</evidence>
<dbReference type="InterPro" id="IPR032675">
    <property type="entry name" value="LRR_dom_sf"/>
</dbReference>
<evidence type="ECO:0000256" key="4">
    <source>
        <dbReference type="ARBA" id="ARBA00022614"/>
    </source>
</evidence>
<sequence length="523" mass="61265">MITDKADDQKTEHVKSLDEVIYPEIEPGIISKQMIEKAYLEDFYKGEAARLHQIEPIVYDRITALRLDFKNILRIDHLWILPNLTKLVLSCNKIEVIENIEMLTNLKELDLSFNYIEKIQNLEKLVNLEVLSLFNNLISKIENLENQEKLIILSIGNNQIYSIDGIERFRFLPHLKVLNLEGNPLAERVDFDLSEYVAAILPNVQYYEYVTIKDEDREKAKETFARELREIETNEEMEILERAQTAKKERDAERLSSSFVEHLNENQLFESLWKGDDDAHILMMVGVAAEDLAEEYGKDMFTITQEIYKLGLEKFEERQAEIDEFTTNLEEGHLEVQTMGQGILEEFIQYKEKVFDQASALHKWLESRALRGEDEETEESQLYTDKLDKIGIDFDNMVNNVWQQLMSQELHLHETTEETTINFQRKMQEMIAKFIEQAQTFFGQLRDLAIHFSENLHEIVSRYIGTKLALQDFEDVPPPLRICMEDREAIGNLIAGMKDIQTQRIDEREDRLMNLSSLCHSIL</sequence>
<dbReference type="InterPro" id="IPR050576">
    <property type="entry name" value="Cilia_flagella_integrity"/>
</dbReference>
<dbReference type="Pfam" id="PF14580">
    <property type="entry name" value="LRR_9"/>
    <property type="match status" value="1"/>
</dbReference>
<keyword evidence="5" id="KW-0677">Repeat</keyword>
<dbReference type="EnsemblMetazoa" id="GBRI006897-RA">
    <property type="protein sequence ID" value="GBRI006897-PA"/>
    <property type="gene ID" value="GBRI006897"/>
</dbReference>
<evidence type="ECO:0000256" key="1">
    <source>
        <dbReference type="ARBA" id="ARBA00003843"/>
    </source>
</evidence>
<dbReference type="PROSITE" id="PS51450">
    <property type="entry name" value="LRR"/>
    <property type="match status" value="4"/>
</dbReference>
<evidence type="ECO:0000256" key="6">
    <source>
        <dbReference type="ARBA" id="ARBA00022846"/>
    </source>
</evidence>
<evidence type="ECO:0000256" key="13">
    <source>
        <dbReference type="ARBA" id="ARBA00031862"/>
    </source>
</evidence>
<dbReference type="PANTHER" id="PTHR45973">
    <property type="entry name" value="PROTEIN PHOSPHATASE 1 REGULATORY SUBUNIT SDS22-RELATED"/>
    <property type="match status" value="1"/>
</dbReference>
<evidence type="ECO:0000256" key="9">
    <source>
        <dbReference type="ARBA" id="ARBA00023212"/>
    </source>
</evidence>
<proteinExistence type="inferred from homology"/>
<dbReference type="Proteomes" id="UP000091820">
    <property type="component" value="Unassembled WGS sequence"/>
</dbReference>
<dbReference type="SUPFAM" id="SSF52075">
    <property type="entry name" value="Outer arm dynein light chain 1"/>
    <property type="match status" value="1"/>
</dbReference>
<evidence type="ECO:0000313" key="16">
    <source>
        <dbReference type="EnsemblMetazoa" id="GBRI006897-PA"/>
    </source>
</evidence>
<accession>A0A1A9W5B0</accession>